<proteinExistence type="predicted"/>
<evidence type="ECO:0000256" key="4">
    <source>
        <dbReference type="PROSITE-ProRule" id="PRU00192"/>
    </source>
</evidence>
<gene>
    <name evidence="10" type="ORF">K7432_003034</name>
</gene>
<dbReference type="SUPFAM" id="SSF51045">
    <property type="entry name" value="WW domain"/>
    <property type="match status" value="2"/>
</dbReference>
<dbReference type="SUPFAM" id="SSF50044">
    <property type="entry name" value="SH3-domain"/>
    <property type="match status" value="1"/>
</dbReference>
<dbReference type="CDD" id="cd00155">
    <property type="entry name" value="RasGEF"/>
    <property type="match status" value="1"/>
</dbReference>
<dbReference type="PANTHER" id="PTHR23113:SF368">
    <property type="entry name" value="CELL DIVISION CONTROL PROTEIN 25"/>
    <property type="match status" value="1"/>
</dbReference>
<feature type="domain" description="N-terminal Ras-GEF" evidence="9">
    <location>
        <begin position="703"/>
        <end position="833"/>
    </location>
</feature>
<sequence length="1122" mass="128127">MTALVRALYDFDSTDDSSLSFRKGDIIEVITQLDSGWWDGLCNGLRGWFPSEFVIPVDSGNLVEEVQAHQADYFDQKDEPASNRKMSQPYPSEEGYGNEIALPENWVTHSAEDGTFWYYNSKTKEAQWSYPETPSQNDTSKNQGENIPKLVATSKAVNDKMNGIFDTLSFRRKSRQIDDEKLPPNWGKKTSPNGRNYYFNMVTDVTTWNLNEIDWETGLLFSQNKTNNKRNSAISTSSNSSFGNDGSFGGMPPSSYSKNRRPSGFVGPMDVEGSLPNFNWAKLTANIVLAIHRLNHSSKRNIKGNFIEQASDIVEAVRIMFVSSRTESMDSPVLNAHPMLKAHHHHVFNSLCRLVLFAQYASIVWCSPDAVSKMQQDANEVLLATRHFITVAQDNGVSIRNIDGLEIRTMEHEDLNRHNETNKSGFLDVIDGESSSDFFLDKHEFHTDILTELLTCSGSVARSTNQLIKYLIMGDFKSASLIAFTKQAIAEIGQLLALADDMDLENVNQDIVTDFKTCKQFVFNSIAVLVPITQRATENLAPENISEQLLECARQVEVSVKELIVASKFVIHEKEMSEHISLSDKYRNHTHPNTPEITFRPRRAMSLSFLGRHVDRAYGLGADEEDGGIPIRRRLDSHVNITESIESHHEEELELPANTKQKEKLKKFFGDDAPNIVVKKSITEERTCYLEYDYAPNDIVFNMEGQVKGGTLMALVERLTLHDLLDSTFIATFLLTYRSFTTTEDLFGLLFERFDIQPPPGLTPEEHEIWTEKKLVPIRLRVFNIMKSWLESYYLESEDDFALEMLRDFAQTKMQDIMLFASNQLIKLIDKRMSAEGNFRKMVLNMSREAPPPILPRNMKKLKLLEIDPIEIARQFTIMDSTMYNRIRPVECLNKAWSQKDASIAIHIKAMIEVSNQVTNWVAETILLEKEVRKRVAVIKHFISIGERCRNQNNFNTLTAILAGLNSAPIHRLKRTWELVNAKLIGTLDGLKRLMNSTKNFGKYREELHSVNPPCVPFLGLYLTDLTFVEDGNPDHVPNYPHLINIAKRAKCAEVIREIQQYQNSPYNLTVVPELQTFIQQALRESNGERDLYDMSLHMEPKEREEREDEKIARLLHESGFL</sequence>
<evidence type="ECO:0000256" key="2">
    <source>
        <dbReference type="ARBA" id="ARBA00022658"/>
    </source>
</evidence>
<evidence type="ECO:0000313" key="10">
    <source>
        <dbReference type="EMBL" id="KAK9721913.1"/>
    </source>
</evidence>
<dbReference type="InterPro" id="IPR001202">
    <property type="entry name" value="WW_dom"/>
</dbReference>
<dbReference type="Proteomes" id="UP001479436">
    <property type="component" value="Unassembled WGS sequence"/>
</dbReference>
<dbReference type="InterPro" id="IPR000651">
    <property type="entry name" value="Ras-like_Gua-exchang_fac_N"/>
</dbReference>
<evidence type="ECO:0008006" key="12">
    <source>
        <dbReference type="Google" id="ProtNLM"/>
    </source>
</evidence>
<comment type="caution">
    <text evidence="10">The sequence shown here is derived from an EMBL/GenBank/DDBJ whole genome shotgun (WGS) entry which is preliminary data.</text>
</comment>
<dbReference type="Gene3D" id="2.20.70.10">
    <property type="match status" value="2"/>
</dbReference>
<dbReference type="InterPro" id="IPR023578">
    <property type="entry name" value="Ras_GEF_dom_sf"/>
</dbReference>
<dbReference type="PROSITE" id="PS50020">
    <property type="entry name" value="WW_DOMAIN_2"/>
    <property type="match status" value="2"/>
</dbReference>
<feature type="domain" description="WW" evidence="8">
    <location>
        <begin position="100"/>
        <end position="133"/>
    </location>
</feature>
<dbReference type="InterPro" id="IPR036964">
    <property type="entry name" value="RASGEF_cat_dom_sf"/>
</dbReference>
<evidence type="ECO:0000259" key="9">
    <source>
        <dbReference type="PROSITE" id="PS50212"/>
    </source>
</evidence>
<dbReference type="InterPro" id="IPR036020">
    <property type="entry name" value="WW_dom_sf"/>
</dbReference>
<feature type="region of interest" description="Disordered" evidence="5">
    <location>
        <begin position="75"/>
        <end position="97"/>
    </location>
</feature>
<organism evidence="10 11">
    <name type="scientific">Basidiobolus ranarum</name>
    <dbReference type="NCBI Taxonomy" id="34480"/>
    <lineage>
        <taxon>Eukaryota</taxon>
        <taxon>Fungi</taxon>
        <taxon>Fungi incertae sedis</taxon>
        <taxon>Zoopagomycota</taxon>
        <taxon>Entomophthoromycotina</taxon>
        <taxon>Basidiobolomycetes</taxon>
        <taxon>Basidiobolales</taxon>
        <taxon>Basidiobolaceae</taxon>
        <taxon>Basidiobolus</taxon>
    </lineage>
</organism>
<accession>A0ABR2W6W4</accession>
<feature type="domain" description="Ras-GEF" evidence="7">
    <location>
        <begin position="868"/>
        <end position="1102"/>
    </location>
</feature>
<dbReference type="SMART" id="SM00456">
    <property type="entry name" value="WW"/>
    <property type="match status" value="2"/>
</dbReference>
<feature type="domain" description="WW" evidence="8">
    <location>
        <begin position="180"/>
        <end position="208"/>
    </location>
</feature>
<protein>
    <recommendedName>
        <fullName evidence="12">Ras GEF</fullName>
    </recommendedName>
</protein>
<keyword evidence="1 4" id="KW-0728">SH3 domain</keyword>
<dbReference type="PROSITE" id="PS50002">
    <property type="entry name" value="SH3"/>
    <property type="match status" value="1"/>
</dbReference>
<evidence type="ECO:0000256" key="5">
    <source>
        <dbReference type="SAM" id="MobiDB-lite"/>
    </source>
</evidence>
<dbReference type="CDD" id="cd00201">
    <property type="entry name" value="WW"/>
    <property type="match status" value="2"/>
</dbReference>
<dbReference type="CDD" id="cd11883">
    <property type="entry name" value="SH3_Sdc25"/>
    <property type="match status" value="1"/>
</dbReference>
<dbReference type="InterPro" id="IPR001452">
    <property type="entry name" value="SH3_domain"/>
</dbReference>
<evidence type="ECO:0000259" key="7">
    <source>
        <dbReference type="PROSITE" id="PS50009"/>
    </source>
</evidence>
<dbReference type="EMBL" id="JASJQH010006963">
    <property type="protein sequence ID" value="KAK9721913.1"/>
    <property type="molecule type" value="Genomic_DNA"/>
</dbReference>
<dbReference type="PANTHER" id="PTHR23113">
    <property type="entry name" value="GUANINE NUCLEOTIDE EXCHANGE FACTOR"/>
    <property type="match status" value="1"/>
</dbReference>
<dbReference type="SMART" id="SM00229">
    <property type="entry name" value="RasGEFN"/>
    <property type="match status" value="1"/>
</dbReference>
<dbReference type="Gene3D" id="1.10.840.10">
    <property type="entry name" value="Ras guanine-nucleotide exchange factors catalytic domain"/>
    <property type="match status" value="1"/>
</dbReference>
<dbReference type="SUPFAM" id="SSF48366">
    <property type="entry name" value="Ras GEF"/>
    <property type="match status" value="1"/>
</dbReference>
<dbReference type="PROSITE" id="PS50212">
    <property type="entry name" value="RASGEF_NTER"/>
    <property type="match status" value="1"/>
</dbReference>
<dbReference type="InterPro" id="IPR001895">
    <property type="entry name" value="RASGEF_cat_dom"/>
</dbReference>
<evidence type="ECO:0000313" key="11">
    <source>
        <dbReference type="Proteomes" id="UP001479436"/>
    </source>
</evidence>
<feature type="domain" description="SH3" evidence="6">
    <location>
        <begin position="1"/>
        <end position="59"/>
    </location>
</feature>
<evidence type="ECO:0000259" key="6">
    <source>
        <dbReference type="PROSITE" id="PS50002"/>
    </source>
</evidence>
<reference evidence="10 11" key="1">
    <citation type="submission" date="2023-04" db="EMBL/GenBank/DDBJ databases">
        <title>Genome of Basidiobolus ranarum AG-B5.</title>
        <authorList>
            <person name="Stajich J.E."/>
            <person name="Carter-House D."/>
            <person name="Gryganskyi A."/>
        </authorList>
    </citation>
    <scope>NUCLEOTIDE SEQUENCE [LARGE SCALE GENOMIC DNA]</scope>
    <source>
        <strain evidence="10 11">AG-B5</strain>
    </source>
</reference>
<evidence type="ECO:0000256" key="3">
    <source>
        <dbReference type="PROSITE-ProRule" id="PRU00168"/>
    </source>
</evidence>
<dbReference type="InterPro" id="IPR056685">
    <property type="entry name" value="DUF7783"/>
</dbReference>
<dbReference type="CDD" id="cd06224">
    <property type="entry name" value="REM"/>
    <property type="match status" value="1"/>
</dbReference>
<dbReference type="Pfam" id="PF00618">
    <property type="entry name" value="RasGEF_N"/>
    <property type="match status" value="1"/>
</dbReference>
<name>A0ABR2W6W4_9FUNG</name>
<dbReference type="PROSITE" id="PS50009">
    <property type="entry name" value="RASGEF_CAT"/>
    <property type="match status" value="1"/>
</dbReference>
<dbReference type="Pfam" id="PF00397">
    <property type="entry name" value="WW"/>
    <property type="match status" value="1"/>
</dbReference>
<dbReference type="Pfam" id="PF00018">
    <property type="entry name" value="SH3_1"/>
    <property type="match status" value="1"/>
</dbReference>
<dbReference type="Gene3D" id="1.20.870.10">
    <property type="entry name" value="Son of sevenless (SoS) protein Chain: S domain 1"/>
    <property type="match status" value="1"/>
</dbReference>
<dbReference type="SMART" id="SM00147">
    <property type="entry name" value="RasGEF"/>
    <property type="match status" value="1"/>
</dbReference>
<evidence type="ECO:0000256" key="1">
    <source>
        <dbReference type="ARBA" id="ARBA00022443"/>
    </source>
</evidence>
<dbReference type="Pfam" id="PF25006">
    <property type="entry name" value="DUF7783"/>
    <property type="match status" value="1"/>
</dbReference>
<dbReference type="PRINTS" id="PR00452">
    <property type="entry name" value="SH3DOMAIN"/>
</dbReference>
<keyword evidence="11" id="KW-1185">Reference proteome</keyword>
<feature type="compositionally biased region" description="Low complexity" evidence="5">
    <location>
        <begin position="235"/>
        <end position="245"/>
    </location>
</feature>
<dbReference type="Gene3D" id="2.30.30.40">
    <property type="entry name" value="SH3 Domains"/>
    <property type="match status" value="1"/>
</dbReference>
<dbReference type="InterPro" id="IPR036028">
    <property type="entry name" value="SH3-like_dom_sf"/>
</dbReference>
<evidence type="ECO:0000259" key="8">
    <source>
        <dbReference type="PROSITE" id="PS50020"/>
    </source>
</evidence>
<dbReference type="Pfam" id="PF00617">
    <property type="entry name" value="RasGEF"/>
    <property type="match status" value="1"/>
</dbReference>
<feature type="region of interest" description="Disordered" evidence="5">
    <location>
        <begin position="228"/>
        <end position="261"/>
    </location>
</feature>
<dbReference type="SMART" id="SM00326">
    <property type="entry name" value="SH3"/>
    <property type="match status" value="1"/>
</dbReference>
<keyword evidence="2 3" id="KW-0344">Guanine-nucleotide releasing factor</keyword>
<dbReference type="InterPro" id="IPR008937">
    <property type="entry name" value="Ras-like_GEF"/>
</dbReference>